<dbReference type="Pfam" id="PF21941">
    <property type="entry name" value="SMEK_N"/>
    <property type="match status" value="1"/>
</dbReference>
<dbReference type="SUPFAM" id="SSF52540">
    <property type="entry name" value="P-loop containing nucleoside triphosphate hydrolases"/>
    <property type="match status" value="1"/>
</dbReference>
<dbReference type="NCBIfam" id="NF033859">
    <property type="entry name" value="SMEK_N"/>
    <property type="match status" value="1"/>
</dbReference>
<dbReference type="InterPro" id="IPR027417">
    <property type="entry name" value="P-loop_NTPase"/>
</dbReference>
<protein>
    <submittedName>
        <fullName evidence="2">NACHT domain-containing NTPase</fullName>
    </submittedName>
</protein>
<proteinExistence type="predicted"/>
<reference evidence="2 3" key="1">
    <citation type="submission" date="2023-08" db="EMBL/GenBank/DDBJ databases">
        <title>Draft genome sequence of Algoriphagus confluentis.</title>
        <authorList>
            <person name="Takatani N."/>
            <person name="Hosokawa M."/>
            <person name="Sawabe T."/>
        </authorList>
    </citation>
    <scope>NUCLEOTIDE SEQUENCE [LARGE SCALE GENOMIC DNA]</scope>
    <source>
        <strain evidence="2 3">NBRC 111222</strain>
    </source>
</reference>
<evidence type="ECO:0000259" key="1">
    <source>
        <dbReference type="Pfam" id="PF21941"/>
    </source>
</evidence>
<evidence type="ECO:0000313" key="3">
    <source>
        <dbReference type="Proteomes" id="UP001338309"/>
    </source>
</evidence>
<dbReference type="Proteomes" id="UP001338309">
    <property type="component" value="Unassembled WGS sequence"/>
</dbReference>
<comment type="caution">
    <text evidence="2">The sequence shown here is derived from an EMBL/GenBank/DDBJ whole genome shotgun (WGS) entry which is preliminary data.</text>
</comment>
<feature type="domain" description="SMEK" evidence="1">
    <location>
        <begin position="13"/>
        <end position="122"/>
    </location>
</feature>
<keyword evidence="3" id="KW-1185">Reference proteome</keyword>
<evidence type="ECO:0000313" key="2">
    <source>
        <dbReference type="EMBL" id="GMQ30666.1"/>
    </source>
</evidence>
<gene>
    <name evidence="2" type="ORF">Aconfl_33090</name>
</gene>
<sequence>MDSSEKLRAKLLESFAGISSYIYKSNRKENSNINHFIERYLTSIFQVLFPDQKFRLLESDRPNAAKIDIISENESFGIQVTVDTSVEKIRSTLQDIKKYWPNIQKLILVYPTNQKPKRRQSYGLKGGEFLEWSFNEIEKEIWEKGRDSQAEIQKISNVFFPNLAKAHLTLENIELIEFESFIKTLNQSDKYLPRKVTKKEPRKDTLELEKTDLYDLLLKERKVVLTGEPGLGKTYELIDVAKKIATNKKAYPIFLELKDCVSKKEFENYLPENHQFIPEKKLVLILDGFDEISIKEKDSIIQNLNTFLKSKPEIMILISVRANFYSSILEGKLPGFCEASLNSFDWEDIGNYVFTFYGIDREDFISSCYSHSLLELAENPYYLNLLAIEYLAENGLHGSSSEILKSLFERRIEYDLNEHFSSSIPDKVAKEDIQDILEKISCIMTIGGYSNIPHKEIKKIVPNDQLELLKQLLIFKPSSNESSGQWLFEHNKIRDFLSAKSLSKQEYTSIKKLVCVPGTNLIAPNWFDTLILLLNIIPNSNPIFQPISRLILENNTIAIFNIERGKFSPKLRFQVLKQLVEYYKIRTIWIKLNGVSESRIAYFSQSDESFEYLVSEINNSSGHRRHRLSCLFILKEFKNLNSREKERIKSVFFPIMEKNQKDEHLSQYFIESLARLQIIDFESITFVKRLYRVRNNQFIRGGMYEFIASLESPDDWIDYLLEGLLIERNSDPDRSDVGNGSESISLESAFKSIRLPSTLNRILEEFTNNEKYEHNFRFDKILEITLIKAIDFYNEFPKLFKLVITLNSKLVSTWRHEYYQVFQEYFRRTNSFQKGFNEVMKKCGSNLDYQSKEELSNFIDNSSMIDFNKYFDLGKISFEDSEVIFFKLRNLGNKFHEEFKRNLEIKSGRKIVIPKPTDSKQLHVNRKKKDLEVWFNKDGLKNEINEIIGREEELTLKNLSKSIFEGNLANSQQLNLHHTAKKVIRQVLSSGLTSKLEIWKWVNNDEEFETFLIGRIHDLIHRQDPFELLDDNQLSYLLDWFQKNIETIDFRLVRIFGEEVNMYNLHRAKYISFLYEKLFFPCSKDKALEMLAFCNNTHGSYETVTISTIIRRIGKKEVEDQIERNILTKAIQNSMALRSHFNYAFKNKMEHLFNSIFDNITNENITDKTRLSDLNEFFVANNDPKYLYPYFQKFSENDQLFILEKIQNDYLNADLDSFLENLTLNDNSIEIERAINSLLLRQGKVEGLVNSIDWIKKNKINPFNYKNFELVNFTTLEALPYLLELLVLSYDKEISNNVRIDTIWGKVRIALIELAKKSPNFAENIIMDMEKLIQENPVNIEDIGHNYEIIEDIKDDVLQEKLKPQSLTIKKCIKIYNNLF</sequence>
<dbReference type="Gene3D" id="3.40.50.300">
    <property type="entry name" value="P-loop containing nucleotide triphosphate hydrolases"/>
    <property type="match status" value="1"/>
</dbReference>
<organism evidence="2 3">
    <name type="scientific">Algoriphagus confluentis</name>
    <dbReference type="NCBI Taxonomy" id="1697556"/>
    <lineage>
        <taxon>Bacteria</taxon>
        <taxon>Pseudomonadati</taxon>
        <taxon>Bacteroidota</taxon>
        <taxon>Cytophagia</taxon>
        <taxon>Cytophagales</taxon>
        <taxon>Cyclobacteriaceae</taxon>
        <taxon>Algoriphagus</taxon>
    </lineage>
</organism>
<accession>A0ABQ6PRP1</accession>
<dbReference type="EMBL" id="BTPD01000011">
    <property type="protein sequence ID" value="GMQ30666.1"/>
    <property type="molecule type" value="Genomic_DNA"/>
</dbReference>
<dbReference type="InterPro" id="IPR047740">
    <property type="entry name" value="SMEK_dom"/>
</dbReference>
<name>A0ABQ6PRP1_9BACT</name>
<dbReference type="RefSeq" id="WP_338225378.1">
    <property type="nucleotide sequence ID" value="NZ_BTPD01000011.1"/>
</dbReference>